<keyword evidence="2" id="KW-1185">Reference proteome</keyword>
<comment type="caution">
    <text evidence="1">The sequence shown here is derived from an EMBL/GenBank/DDBJ whole genome shotgun (WGS) entry which is preliminary data.</text>
</comment>
<dbReference type="Proteomes" id="UP000817854">
    <property type="component" value="Unassembled WGS sequence"/>
</dbReference>
<dbReference type="RefSeq" id="WP_165928906.1">
    <property type="nucleotide sequence ID" value="NZ_VEVQ02000006.1"/>
</dbReference>
<gene>
    <name evidence="1" type="ORF">FIA58_011200</name>
</gene>
<accession>A0ABX0IWR0</accession>
<evidence type="ECO:0000313" key="2">
    <source>
        <dbReference type="Proteomes" id="UP000817854"/>
    </source>
</evidence>
<organism evidence="1 2">
    <name type="scientific">Flavobacterium jejuense</name>
    <dbReference type="NCBI Taxonomy" id="1544455"/>
    <lineage>
        <taxon>Bacteria</taxon>
        <taxon>Pseudomonadati</taxon>
        <taxon>Bacteroidota</taxon>
        <taxon>Flavobacteriia</taxon>
        <taxon>Flavobacteriales</taxon>
        <taxon>Flavobacteriaceae</taxon>
        <taxon>Flavobacterium</taxon>
    </lineage>
</organism>
<proteinExistence type="predicted"/>
<sequence>MKSLFSSLIDFSNSSRLLAFLKSVNAPSKLKLSSVNSGSFSCKETVLIPKIKELML</sequence>
<name>A0ABX0IWR0_9FLAO</name>
<evidence type="ECO:0000313" key="1">
    <source>
        <dbReference type="EMBL" id="NHN26244.1"/>
    </source>
</evidence>
<reference evidence="2" key="1">
    <citation type="submission" date="2019-05" db="EMBL/GenBank/DDBJ databases">
        <title>Flavobacterium profundi sp. nov., isolated from a deep-sea seamount.</title>
        <authorList>
            <person name="Zhang D.-C."/>
        </authorList>
    </citation>
    <scope>NUCLEOTIDE SEQUENCE [LARGE SCALE GENOMIC DNA]</scope>
    <source>
        <strain evidence="2">EC11</strain>
    </source>
</reference>
<reference evidence="1 2" key="2">
    <citation type="submission" date="2019-05" db="EMBL/GenBank/DDBJ databases">
        <authorList>
            <person name="Lianzixin W."/>
        </authorList>
    </citation>
    <scope>NUCLEOTIDE SEQUENCE [LARGE SCALE GENOMIC DNA]</scope>
    <source>
        <strain evidence="1 2">EC11</strain>
    </source>
</reference>
<dbReference type="EMBL" id="VEVQ02000006">
    <property type="protein sequence ID" value="NHN26244.1"/>
    <property type="molecule type" value="Genomic_DNA"/>
</dbReference>
<protein>
    <submittedName>
        <fullName evidence="1">Uncharacterized protein</fullName>
    </submittedName>
</protein>
<reference evidence="1 2" key="3">
    <citation type="submission" date="2020-02" db="EMBL/GenBank/DDBJ databases">
        <title>Flavobacterium profundi sp. nov., isolated from a deep-sea seamount.</title>
        <authorList>
            <person name="Zhang D.-C."/>
        </authorList>
    </citation>
    <scope>NUCLEOTIDE SEQUENCE [LARGE SCALE GENOMIC DNA]</scope>
    <source>
        <strain evidence="1 2">EC11</strain>
    </source>
</reference>